<evidence type="ECO:0000256" key="7">
    <source>
        <dbReference type="PROSITE-ProRule" id="PRU00042"/>
    </source>
</evidence>
<evidence type="ECO:0000313" key="9">
    <source>
        <dbReference type="EMBL" id="CAD7084038.1"/>
    </source>
</evidence>
<dbReference type="Gene3D" id="3.30.160.60">
    <property type="entry name" value="Classic Zinc Finger"/>
    <property type="match status" value="6"/>
</dbReference>
<keyword evidence="10" id="KW-1185">Reference proteome</keyword>
<feature type="domain" description="C2H2-type" evidence="8">
    <location>
        <begin position="281"/>
        <end position="308"/>
    </location>
</feature>
<feature type="domain" description="C2H2-type" evidence="8">
    <location>
        <begin position="253"/>
        <end position="280"/>
    </location>
</feature>
<dbReference type="InterPro" id="IPR050331">
    <property type="entry name" value="Zinc_finger"/>
</dbReference>
<protein>
    <recommendedName>
        <fullName evidence="8">C2H2-type domain-containing protein</fullName>
    </recommendedName>
</protein>
<organism evidence="9 10">
    <name type="scientific">Hermetia illucens</name>
    <name type="common">Black soldier fly</name>
    <dbReference type="NCBI Taxonomy" id="343691"/>
    <lineage>
        <taxon>Eukaryota</taxon>
        <taxon>Metazoa</taxon>
        <taxon>Ecdysozoa</taxon>
        <taxon>Arthropoda</taxon>
        <taxon>Hexapoda</taxon>
        <taxon>Insecta</taxon>
        <taxon>Pterygota</taxon>
        <taxon>Neoptera</taxon>
        <taxon>Endopterygota</taxon>
        <taxon>Diptera</taxon>
        <taxon>Brachycera</taxon>
        <taxon>Stratiomyomorpha</taxon>
        <taxon>Stratiomyidae</taxon>
        <taxon>Hermetiinae</taxon>
        <taxon>Hermetia</taxon>
    </lineage>
</organism>
<dbReference type="OMA" id="CIKEEVK"/>
<dbReference type="Proteomes" id="UP000594454">
    <property type="component" value="Chromosome 3"/>
</dbReference>
<keyword evidence="2" id="KW-0479">Metal-binding</keyword>
<feature type="domain" description="C2H2-type" evidence="8">
    <location>
        <begin position="167"/>
        <end position="194"/>
    </location>
</feature>
<keyword evidence="6" id="KW-0539">Nucleus</keyword>
<dbReference type="InterPro" id="IPR013087">
    <property type="entry name" value="Znf_C2H2_type"/>
</dbReference>
<dbReference type="FunFam" id="3.30.160.60:FF:000512">
    <property type="entry name" value="zinc finger protein 197 isoform X1"/>
    <property type="match status" value="1"/>
</dbReference>
<dbReference type="AlphaFoldDB" id="A0A7R8UQ60"/>
<dbReference type="PANTHER" id="PTHR16515">
    <property type="entry name" value="PR DOMAIN ZINC FINGER PROTEIN"/>
    <property type="match status" value="1"/>
</dbReference>
<keyword evidence="4 7" id="KW-0863">Zinc-finger</keyword>
<dbReference type="SMART" id="SM00355">
    <property type="entry name" value="ZnF_C2H2"/>
    <property type="match status" value="7"/>
</dbReference>
<evidence type="ECO:0000256" key="3">
    <source>
        <dbReference type="ARBA" id="ARBA00022737"/>
    </source>
</evidence>
<feature type="domain" description="C2H2-type" evidence="8">
    <location>
        <begin position="337"/>
        <end position="365"/>
    </location>
</feature>
<dbReference type="EMBL" id="LR899011">
    <property type="protein sequence ID" value="CAD7084038.1"/>
    <property type="molecule type" value="Genomic_DNA"/>
</dbReference>
<dbReference type="PROSITE" id="PS50157">
    <property type="entry name" value="ZINC_FINGER_C2H2_2"/>
    <property type="match status" value="6"/>
</dbReference>
<evidence type="ECO:0000313" key="10">
    <source>
        <dbReference type="Proteomes" id="UP000594454"/>
    </source>
</evidence>
<keyword evidence="5" id="KW-0862">Zinc</keyword>
<dbReference type="GO" id="GO:0010468">
    <property type="term" value="P:regulation of gene expression"/>
    <property type="evidence" value="ECO:0007669"/>
    <property type="project" value="TreeGrafter"/>
</dbReference>
<accession>A0A7R8UQ60</accession>
<dbReference type="PANTHER" id="PTHR16515:SF66">
    <property type="entry name" value="C2H2-TYPE DOMAIN-CONTAINING PROTEIN"/>
    <property type="match status" value="1"/>
</dbReference>
<dbReference type="InParanoid" id="A0A7R8UQ60"/>
<evidence type="ECO:0000256" key="4">
    <source>
        <dbReference type="ARBA" id="ARBA00022771"/>
    </source>
</evidence>
<evidence type="ECO:0000256" key="5">
    <source>
        <dbReference type="ARBA" id="ARBA00022833"/>
    </source>
</evidence>
<dbReference type="Pfam" id="PF00096">
    <property type="entry name" value="zf-C2H2"/>
    <property type="match status" value="5"/>
</dbReference>
<feature type="domain" description="C2H2-type" evidence="8">
    <location>
        <begin position="225"/>
        <end position="252"/>
    </location>
</feature>
<evidence type="ECO:0000256" key="1">
    <source>
        <dbReference type="ARBA" id="ARBA00004123"/>
    </source>
</evidence>
<gene>
    <name evidence="9" type="ORF">HERILL_LOCUS6955</name>
</gene>
<evidence type="ECO:0000256" key="6">
    <source>
        <dbReference type="ARBA" id="ARBA00023242"/>
    </source>
</evidence>
<dbReference type="FunFam" id="3.30.160.60:FF:004084">
    <property type="match status" value="1"/>
</dbReference>
<dbReference type="FunFam" id="3.30.160.60:FF:001483">
    <property type="entry name" value="Zinc finger protein 1005"/>
    <property type="match status" value="1"/>
</dbReference>
<keyword evidence="3" id="KW-0677">Repeat</keyword>
<proteinExistence type="predicted"/>
<comment type="subcellular location">
    <subcellularLocation>
        <location evidence="1">Nucleus</location>
    </subcellularLocation>
</comment>
<dbReference type="OrthoDB" id="3437960at2759"/>
<reference evidence="9 10" key="1">
    <citation type="submission" date="2020-11" db="EMBL/GenBank/DDBJ databases">
        <authorList>
            <person name="Wallbank WR R."/>
            <person name="Pardo Diaz C."/>
            <person name="Kozak K."/>
            <person name="Martin S."/>
            <person name="Jiggins C."/>
            <person name="Moest M."/>
            <person name="Warren A I."/>
            <person name="Generalovic N T."/>
            <person name="Byers J.R.P. K."/>
            <person name="Montejo-Kovacevich G."/>
            <person name="Yen C E."/>
        </authorList>
    </citation>
    <scope>NUCLEOTIDE SEQUENCE [LARGE SCALE GENOMIC DNA]</scope>
</reference>
<evidence type="ECO:0000256" key="2">
    <source>
        <dbReference type="ARBA" id="ARBA00022723"/>
    </source>
</evidence>
<dbReference type="SUPFAM" id="SSF57667">
    <property type="entry name" value="beta-beta-alpha zinc fingers"/>
    <property type="match status" value="3"/>
</dbReference>
<name>A0A7R8UQ60_HERIL</name>
<dbReference type="GO" id="GO:0005634">
    <property type="term" value="C:nucleus"/>
    <property type="evidence" value="ECO:0007669"/>
    <property type="project" value="UniProtKB-SubCell"/>
</dbReference>
<feature type="domain" description="C2H2-type" evidence="8">
    <location>
        <begin position="309"/>
        <end position="336"/>
    </location>
</feature>
<evidence type="ECO:0000259" key="8">
    <source>
        <dbReference type="PROSITE" id="PS50157"/>
    </source>
</evidence>
<dbReference type="InterPro" id="IPR036236">
    <property type="entry name" value="Znf_C2H2_sf"/>
</dbReference>
<dbReference type="GO" id="GO:0008270">
    <property type="term" value="F:zinc ion binding"/>
    <property type="evidence" value="ECO:0007669"/>
    <property type="project" value="UniProtKB-KW"/>
</dbReference>
<sequence>MKEKRPEEINNWLLKAALDCVKDETSLDIDLSACAPIPSAPNDNTLSDVWNTNQEGLEKEPALQIPEGQELIGLAQDDDSNACSLMAGVVKARPVAEVTCQETSSPRRIPKLEAVSHTQGSPGSMTAIRDASSSYTLPHTMIKAEPGAGLPCQGPVSLATTCSKETFKCKNCEEEFDSKESLKAHGKVHRNSKRNEVYTCPVCDKQLKVSSMWLHRKIHNESERFSCDICGQKFVQKINLIHHTKAHLGEKPFECSQCQMSFPERSHLIKHQRYHTSTRQYKCEKCGKMYKTERCLKVHNLVHLEKRPFVCSECNKSFISSSKLKQHSNIHTGERPYKCKYCARDFTNFPNWLKHTRRRHKVDHKTGELLQNVPSYVSKKSNKKEKKLKVNETTEAVELPAKTKTESTFTDIYAMSLNSAEELIMEQALEMEESGYLMSPPSDATLGSPPLLSQFEYMSPAPQESTPELPLSSLTSNCQYYLPSLSPLHTNISTISSPDDAGQQNYTRTLPSVETLFASSFQKASLPHH</sequence>
<dbReference type="PROSITE" id="PS00028">
    <property type="entry name" value="ZINC_FINGER_C2H2_1"/>
    <property type="match status" value="6"/>
</dbReference>